<evidence type="ECO:0000313" key="11">
    <source>
        <dbReference type="Ensembl" id="ENSSORP00005048168.1"/>
    </source>
</evidence>
<keyword evidence="1" id="KW-0597">Phosphoprotein</keyword>
<reference evidence="11" key="3">
    <citation type="submission" date="2025-09" db="UniProtKB">
        <authorList>
            <consortium name="Ensembl"/>
        </authorList>
    </citation>
    <scope>IDENTIFICATION</scope>
</reference>
<keyword evidence="12" id="KW-1185">Reference proteome</keyword>
<keyword evidence="4 6" id="KW-1015">Disulfide bond</keyword>
<dbReference type="SMART" id="SM00638">
    <property type="entry name" value="LPD_N"/>
    <property type="match status" value="1"/>
</dbReference>
<dbReference type="Pfam" id="PF09175">
    <property type="entry name" value="Vit_b-sht_shell"/>
    <property type="match status" value="1"/>
</dbReference>
<dbReference type="PANTHER" id="PTHR23345">
    <property type="entry name" value="VITELLOGENIN-RELATED"/>
    <property type="match status" value="1"/>
</dbReference>
<evidence type="ECO:0000256" key="7">
    <source>
        <dbReference type="SAM" id="MobiDB-lite"/>
    </source>
</evidence>
<dbReference type="PROSITE" id="PS51211">
    <property type="entry name" value="VITELLOGENIN"/>
    <property type="match status" value="1"/>
</dbReference>
<dbReference type="Pfam" id="PF00094">
    <property type="entry name" value="VWD"/>
    <property type="match status" value="1"/>
</dbReference>
<dbReference type="Ensembl" id="ENSSORT00005049357.1">
    <property type="protein sequence ID" value="ENSSORP00005048168.1"/>
    <property type="gene ID" value="ENSSORG00005011621.1"/>
</dbReference>
<dbReference type="InterPro" id="IPR050733">
    <property type="entry name" value="Vitellogenin/Apolipophorin"/>
</dbReference>
<evidence type="ECO:0000313" key="12">
    <source>
        <dbReference type="Proteomes" id="UP000472271"/>
    </source>
</evidence>
<dbReference type="GO" id="GO:0071391">
    <property type="term" value="P:cellular response to estrogen stimulus"/>
    <property type="evidence" value="ECO:0007669"/>
    <property type="project" value="TreeGrafter"/>
</dbReference>
<dbReference type="Pfam" id="PF09172">
    <property type="entry name" value="Vit_open_b-sht"/>
    <property type="match status" value="1"/>
</dbReference>
<name>A0A673C7F1_9TELE</name>
<feature type="signal peptide" evidence="8">
    <location>
        <begin position="1"/>
        <end position="19"/>
    </location>
</feature>
<evidence type="ECO:0000256" key="5">
    <source>
        <dbReference type="ARBA" id="ARBA00023180"/>
    </source>
</evidence>
<evidence type="ECO:0000256" key="3">
    <source>
        <dbReference type="ARBA" id="ARBA00022761"/>
    </source>
</evidence>
<evidence type="ECO:0000259" key="10">
    <source>
        <dbReference type="PROSITE" id="PS51233"/>
    </source>
</evidence>
<keyword evidence="2 8" id="KW-0732">Signal</keyword>
<feature type="compositionally biased region" description="Low complexity" evidence="7">
    <location>
        <begin position="1102"/>
        <end position="1115"/>
    </location>
</feature>
<protein>
    <submittedName>
        <fullName evidence="11">Uncharacterized protein</fullName>
    </submittedName>
</protein>
<comment type="caution">
    <text evidence="6">Lacks conserved residue(s) required for the propagation of feature annotation.</text>
</comment>
<dbReference type="InterPro" id="IPR011030">
    <property type="entry name" value="Lipovitellin_superhlx_dom"/>
</dbReference>
<evidence type="ECO:0000256" key="2">
    <source>
        <dbReference type="ARBA" id="ARBA00022729"/>
    </source>
</evidence>
<dbReference type="SMART" id="SM01169">
    <property type="entry name" value="DUF1943"/>
    <property type="match status" value="1"/>
</dbReference>
<keyword evidence="5" id="KW-0325">Glycoprotein</keyword>
<dbReference type="Pfam" id="PF01347">
    <property type="entry name" value="Vitellogenin_N"/>
    <property type="match status" value="2"/>
</dbReference>
<dbReference type="InterPro" id="IPR015817">
    <property type="entry name" value="Vitellinogen_open_b-sht_sub1"/>
</dbReference>
<feature type="disulfide bond" evidence="6">
    <location>
        <begin position="165"/>
        <end position="191"/>
    </location>
</feature>
<dbReference type="PANTHER" id="PTHR23345:SF9">
    <property type="entry name" value="VITELLOGENIN-RELATED"/>
    <property type="match status" value="1"/>
</dbReference>
<evidence type="ECO:0000256" key="4">
    <source>
        <dbReference type="ARBA" id="ARBA00023157"/>
    </source>
</evidence>
<dbReference type="SMART" id="SM01170">
    <property type="entry name" value="DUF1944"/>
    <property type="match status" value="1"/>
</dbReference>
<dbReference type="InterPro" id="IPR015816">
    <property type="entry name" value="Vitellinogen_b-sht_N"/>
</dbReference>
<feature type="chain" id="PRO_5025530928" evidence="8">
    <location>
        <begin position="20"/>
        <end position="1595"/>
    </location>
</feature>
<dbReference type="GO" id="GO:0045735">
    <property type="term" value="F:nutrient reservoir activity"/>
    <property type="evidence" value="ECO:0007669"/>
    <property type="project" value="UniProtKB-KW"/>
</dbReference>
<feature type="compositionally biased region" description="Low complexity" evidence="7">
    <location>
        <begin position="1012"/>
        <end position="1060"/>
    </location>
</feature>
<proteinExistence type="predicted"/>
<accession>A0A673C7F1</accession>
<dbReference type="PROSITE" id="PS51233">
    <property type="entry name" value="VWFD"/>
    <property type="match status" value="1"/>
</dbReference>
<dbReference type="GO" id="GO:0032355">
    <property type="term" value="P:response to estradiol"/>
    <property type="evidence" value="ECO:0007669"/>
    <property type="project" value="TreeGrafter"/>
</dbReference>
<dbReference type="Gene3D" id="2.20.90.10">
    <property type="entry name" value="Vitellinogen, beta-sheet shell domain"/>
    <property type="match status" value="1"/>
</dbReference>
<dbReference type="Gene3D" id="2.30.230.10">
    <property type="entry name" value="Lipovitellin, beta-sheet shell regions, chain A"/>
    <property type="match status" value="1"/>
</dbReference>
<gene>
    <name evidence="11" type="primary">LOC115418460</name>
</gene>
<dbReference type="InterPro" id="IPR015819">
    <property type="entry name" value="Lipid_transp_b-sht_shell"/>
</dbReference>
<dbReference type="Gene3D" id="2.20.50.20">
    <property type="entry name" value="Lipovitellin. Chain A, domain 3"/>
    <property type="match status" value="1"/>
</dbReference>
<dbReference type="InterPro" id="IPR015255">
    <property type="entry name" value="Vitellinogen_open_b-sht"/>
</dbReference>
<dbReference type="SUPFAM" id="SSF56968">
    <property type="entry name" value="Lipovitellin-phosvitin complex, beta-sheet shell regions"/>
    <property type="match status" value="3"/>
</dbReference>
<sequence>MRVLLLALAVALAGKYSISHLKLDLQFRPGLTYVYDYEAVVNTGLPEEGLARAGFKIKSIVTIRAEGANLVLLELKEPKIFEFSGYWPKDEFTEAPALTHLLSEHLLKAVKFEYINGAVGKVFTQDGVPESVVNIIRGILNTINLKIKSTQNVYELQEAGALGVCKSQYVIKDDPKRDLILLTKTKDMNECQEKIIKDIGLAYTESCPECVAREKVLKGAAVSNYEIKQDAQAQSYMIMAVTAMERLHFSPFNILNGAAQMEHYVYSGFLQHIQEILRQLRTQNVDQAHENAPQLFIDLVMLFRKAAREDFINLWEQYKNQPEYRRWLLYGIVPAGTTAALRFIKDRVSELTFAETAQALMGSAQMMIANEETIRELSREFENQPYLHEMAMMSYGTLIGKYCAENPTCSDDFVKPIHERLANNDREMALLLKVLGNAGHPASLKPIMKLLPGFGSATVDLKVQLEAVAAMKRIAKKEPKMVQVVAIQLFLNREIQPELRMAAAMTLFETKVSMAMAFTIANAVLQESNMQLASFVYTYMNSMAKNTAPDLASAAAVYKVALRILNPVFGRKSLRYSKALYFDAFYEPWMVGAAGSVFIINKAATIVPQAVIAKARSYLAGAYADVFEIGVRTDGLQDALMKLHKPLEGAEKKLRMRELVKILSDWTASPSRDPLLSLSVKFFGQEIAFANIDQTIIDLFTQVVYHRLLFVHTISQPLLGAEVRRIIPSSVGLPYDVTFITAAVAAASLEAQATVTPALREQDNYAAQLLKSDINLRAAFTPSVSVHTYALVGVNSEFLKAGLRTTAKVHTVLPVKLQAKVDVNEGNYVFSWHPDQTMNKIASAHVDTMAVVEDMSASKETPLIPTKTTSTSQMVSANVESSSYSSEIIPIYPPTYKHVEKYRIPRSYKKKLCGGFKTYEIKACAQIKSRSAAFIRESPLYAVMGHHAFSVDVHRGDGLESIQIEIQTGEKAAEKIIKRMSQSEEEEILENKNVLLKLKKILVPGLTNSTGSSSSSSRSHSSSSSVSSHSSHSSHSSRSSRSSRSSSSSSSSRSSSSSSHTVLSRMVQQKSSSSSSSTSSQSSSRSSSRSSSSRSSRRSSRRSSSSSSSRSSSQSRVRHKNPLEYLNPQLKYLSDVITPFAVVLITARKSDNLVRGYQIAGYMDKPNARVQVIALPLAENDPYKFIVDGVMLSEHKMMAKLNWGKNGKQYDTNITAETGLMHDQPAFRLKMAWKRLPCTMKHKAQWMVKYIHKIIEATGADLAKGRRNMHKQVKMTVVATSDASLNITVRIPKVTIHKNDVALPFSLKLGELEPYVHNMIEKFYYMLLKPHSAECSVDVTNKLRTFNDVMFTNHMATACYQILAQDCTPELRFIVLLKKDARDNNYITVKIADIDVDMFVENGEVKITNFTFAFISDKIVLKYVDEKAVLFAPSYGLDSLHYDLREQKVKIVEAMRGKTCGLCGWSDGEQEQEYRIPNRRVTKNAASFGNSWVMPGRNCTRDIFACNQNKQSVKLDRHVNIQGVESRCYSTDSVLRCMEGCQPLRTTAVSMNFHCMPANSNMARTEILSNIYGKTVDLTENVDAHLACRCSAQCA</sequence>
<keyword evidence="3" id="KW-0758">Storage protein</keyword>
<reference evidence="11" key="1">
    <citation type="submission" date="2019-06" db="EMBL/GenBank/DDBJ databases">
        <authorList>
            <consortium name="Wellcome Sanger Institute Data Sharing"/>
        </authorList>
    </citation>
    <scope>NUCLEOTIDE SEQUENCE [LARGE SCALE GENOMIC DNA]</scope>
</reference>
<feature type="compositionally biased region" description="Low complexity" evidence="7">
    <location>
        <begin position="1071"/>
        <end position="1094"/>
    </location>
</feature>
<evidence type="ECO:0000256" key="1">
    <source>
        <dbReference type="ARBA" id="ARBA00022553"/>
    </source>
</evidence>
<dbReference type="Gene3D" id="2.20.80.10">
    <property type="entry name" value="Lipovitellin-phosvitin complex, chain A, domain 4"/>
    <property type="match status" value="1"/>
</dbReference>
<feature type="region of interest" description="Disordered" evidence="7">
    <location>
        <begin position="1007"/>
        <end position="1122"/>
    </location>
</feature>
<feature type="domain" description="Vitellogenin" evidence="9">
    <location>
        <begin position="27"/>
        <end position="611"/>
    </location>
</feature>
<dbReference type="InterPro" id="IPR001747">
    <property type="entry name" value="Vitellogenin_N"/>
</dbReference>
<dbReference type="Proteomes" id="UP000472271">
    <property type="component" value="Chromosome 4"/>
</dbReference>
<evidence type="ECO:0000256" key="8">
    <source>
        <dbReference type="SAM" id="SignalP"/>
    </source>
</evidence>
<dbReference type="Gene3D" id="1.25.10.20">
    <property type="entry name" value="Vitellinogen, superhelical"/>
    <property type="match status" value="1"/>
</dbReference>
<dbReference type="InterPro" id="IPR015258">
    <property type="entry name" value="Vitellinogen_b-sht_shell"/>
</dbReference>
<dbReference type="GO" id="GO:0005319">
    <property type="term" value="F:lipid transporter activity"/>
    <property type="evidence" value="ECO:0007669"/>
    <property type="project" value="InterPro"/>
</dbReference>
<dbReference type="InterPro" id="IPR037088">
    <property type="entry name" value="Vitellinogen_b-sht_shell_sf"/>
</dbReference>
<dbReference type="SUPFAM" id="SSF48431">
    <property type="entry name" value="Lipovitellin-phosvitin complex, superhelical domain"/>
    <property type="match status" value="1"/>
</dbReference>
<organism evidence="11 12">
    <name type="scientific">Sphaeramia orbicularis</name>
    <name type="common">orbiculate cardinalfish</name>
    <dbReference type="NCBI Taxonomy" id="375764"/>
    <lineage>
        <taxon>Eukaryota</taxon>
        <taxon>Metazoa</taxon>
        <taxon>Chordata</taxon>
        <taxon>Craniata</taxon>
        <taxon>Vertebrata</taxon>
        <taxon>Euteleostomi</taxon>
        <taxon>Actinopterygii</taxon>
        <taxon>Neopterygii</taxon>
        <taxon>Teleostei</taxon>
        <taxon>Neoteleostei</taxon>
        <taxon>Acanthomorphata</taxon>
        <taxon>Gobiaria</taxon>
        <taxon>Kurtiformes</taxon>
        <taxon>Apogonoidei</taxon>
        <taxon>Apogonidae</taxon>
        <taxon>Apogoninae</taxon>
        <taxon>Sphaeramia</taxon>
    </lineage>
</organism>
<dbReference type="SMART" id="SM00216">
    <property type="entry name" value="VWD"/>
    <property type="match status" value="1"/>
</dbReference>
<reference evidence="11" key="2">
    <citation type="submission" date="2025-08" db="UniProtKB">
        <authorList>
            <consortium name="Ensembl"/>
        </authorList>
    </citation>
    <scope>IDENTIFICATION</scope>
</reference>
<evidence type="ECO:0000256" key="6">
    <source>
        <dbReference type="PROSITE-ProRule" id="PRU00557"/>
    </source>
</evidence>
<feature type="disulfide bond" evidence="6">
    <location>
        <begin position="207"/>
        <end position="210"/>
    </location>
</feature>
<feature type="domain" description="VWFD" evidence="10">
    <location>
        <begin position="1333"/>
        <end position="1500"/>
    </location>
</feature>
<dbReference type="InterPro" id="IPR001846">
    <property type="entry name" value="VWF_type-D"/>
</dbReference>
<evidence type="ECO:0000259" key="9">
    <source>
        <dbReference type="PROSITE" id="PS51211"/>
    </source>
</evidence>